<organism evidence="2 3">
    <name type="scientific">Stentor coeruleus</name>
    <dbReference type="NCBI Taxonomy" id="5963"/>
    <lineage>
        <taxon>Eukaryota</taxon>
        <taxon>Sar</taxon>
        <taxon>Alveolata</taxon>
        <taxon>Ciliophora</taxon>
        <taxon>Postciliodesmatophora</taxon>
        <taxon>Heterotrichea</taxon>
        <taxon>Heterotrichida</taxon>
        <taxon>Stentoridae</taxon>
        <taxon>Stentor</taxon>
    </lineage>
</organism>
<name>A0A1R2BB32_9CILI</name>
<dbReference type="AlphaFoldDB" id="A0A1R2BB32"/>
<accession>A0A1R2BB32</accession>
<protein>
    <submittedName>
        <fullName evidence="2">Uncharacterized protein</fullName>
    </submittedName>
</protein>
<evidence type="ECO:0000256" key="1">
    <source>
        <dbReference type="SAM" id="MobiDB-lite"/>
    </source>
</evidence>
<feature type="compositionally biased region" description="Polar residues" evidence="1">
    <location>
        <begin position="198"/>
        <end position="222"/>
    </location>
</feature>
<dbReference type="OrthoDB" id="324352at2759"/>
<evidence type="ECO:0000313" key="3">
    <source>
        <dbReference type="Proteomes" id="UP000187209"/>
    </source>
</evidence>
<dbReference type="EMBL" id="MPUH01000784">
    <property type="protein sequence ID" value="OMJ73956.1"/>
    <property type="molecule type" value="Genomic_DNA"/>
</dbReference>
<gene>
    <name evidence="2" type="ORF">SteCoe_27232</name>
</gene>
<sequence length="416" mass="48339">MNISWKNMYSRKSTNGFFSPKPRHGSFRLRGLNYFKKPEKQELKKDDSQKTLIDNRSISDSFNTSMLTMNMRSYSYKRAESELRNILKTKGSLKEKIKVNRIESSLNRSVRFVNTSKKLVKHDSSLSPDEANLIIDEYRNVRKPKIWNSILANYKANPKHLMDLIPISLMCKKSLTPCGKTLKKFSFSPESKDKYLSPSRNKLISPINSPKQNNPISSTPSTPEVVETLKENPDIITDDWGKSLLHYNLKHKIQSSDIHIISEEQLKTIIRKIPSDETELDKLRNICLKTLEILLMELLGTHQDFMKFQSAYSNPLPSVVRTLIGNCLNLFALRKETSEIIDKAIKRERMIRKISNASKEDIIMIFKISKDIRDKIKAWLKLESVPFDKFVFKGKDYLMKMNEDLVGMQKAMFKYK</sequence>
<feature type="region of interest" description="Disordered" evidence="1">
    <location>
        <begin position="190"/>
        <end position="224"/>
    </location>
</feature>
<dbReference type="Proteomes" id="UP000187209">
    <property type="component" value="Unassembled WGS sequence"/>
</dbReference>
<comment type="caution">
    <text evidence="2">The sequence shown here is derived from an EMBL/GenBank/DDBJ whole genome shotgun (WGS) entry which is preliminary data.</text>
</comment>
<reference evidence="2 3" key="1">
    <citation type="submission" date="2016-11" db="EMBL/GenBank/DDBJ databases">
        <title>The macronuclear genome of Stentor coeruleus: a giant cell with tiny introns.</title>
        <authorList>
            <person name="Slabodnick M."/>
            <person name="Ruby J.G."/>
            <person name="Reiff S.B."/>
            <person name="Swart E.C."/>
            <person name="Gosai S."/>
            <person name="Prabakaran S."/>
            <person name="Witkowska E."/>
            <person name="Larue G.E."/>
            <person name="Fisher S."/>
            <person name="Freeman R.M."/>
            <person name="Gunawardena J."/>
            <person name="Chu W."/>
            <person name="Stover N.A."/>
            <person name="Gregory B.D."/>
            <person name="Nowacki M."/>
            <person name="Derisi J."/>
            <person name="Roy S.W."/>
            <person name="Marshall W.F."/>
            <person name="Sood P."/>
        </authorList>
    </citation>
    <scope>NUCLEOTIDE SEQUENCE [LARGE SCALE GENOMIC DNA]</scope>
    <source>
        <strain evidence="2">WM001</strain>
    </source>
</reference>
<proteinExistence type="predicted"/>
<evidence type="ECO:0000313" key="2">
    <source>
        <dbReference type="EMBL" id="OMJ73956.1"/>
    </source>
</evidence>
<keyword evidence="3" id="KW-1185">Reference proteome</keyword>